<dbReference type="SUPFAM" id="SSF53448">
    <property type="entry name" value="Nucleotide-diphospho-sugar transferases"/>
    <property type="match status" value="1"/>
</dbReference>
<evidence type="ECO:0000256" key="2">
    <source>
        <dbReference type="ARBA" id="ARBA00022676"/>
    </source>
</evidence>
<reference evidence="5 6" key="1">
    <citation type="submission" date="2018-07" db="EMBL/GenBank/DDBJ databases">
        <title>Crenobacter cavernae sp. nov., isolated from a karst cave.</title>
        <authorList>
            <person name="Zhu H."/>
        </authorList>
    </citation>
    <scope>NUCLEOTIDE SEQUENCE [LARGE SCALE GENOMIC DNA]</scope>
    <source>
        <strain evidence="5 6">K1W11S-77</strain>
    </source>
</reference>
<dbReference type="Pfam" id="PF00535">
    <property type="entry name" value="Glycos_transf_2"/>
    <property type="match status" value="1"/>
</dbReference>
<dbReference type="RefSeq" id="WP_115432968.1">
    <property type="nucleotide sequence ID" value="NZ_CP031337.1"/>
</dbReference>
<evidence type="ECO:0000313" key="6">
    <source>
        <dbReference type="Proteomes" id="UP000254537"/>
    </source>
</evidence>
<dbReference type="GO" id="GO:0016757">
    <property type="term" value="F:glycosyltransferase activity"/>
    <property type="evidence" value="ECO:0007669"/>
    <property type="project" value="UniProtKB-KW"/>
</dbReference>
<dbReference type="OrthoDB" id="9771846at2"/>
<gene>
    <name evidence="5" type="ORF">DWG20_06040</name>
</gene>
<evidence type="ECO:0000256" key="1">
    <source>
        <dbReference type="ARBA" id="ARBA00006739"/>
    </source>
</evidence>
<dbReference type="EMBL" id="CP031337">
    <property type="protein sequence ID" value="AXK39033.1"/>
    <property type="molecule type" value="Genomic_DNA"/>
</dbReference>
<dbReference type="InterPro" id="IPR029044">
    <property type="entry name" value="Nucleotide-diphossugar_trans"/>
</dbReference>
<dbReference type="PANTHER" id="PTHR43179">
    <property type="entry name" value="RHAMNOSYLTRANSFERASE WBBL"/>
    <property type="match status" value="1"/>
</dbReference>
<dbReference type="PANTHER" id="PTHR43179:SF12">
    <property type="entry name" value="GALACTOFURANOSYLTRANSFERASE GLFT2"/>
    <property type="match status" value="1"/>
</dbReference>
<feature type="domain" description="Glycosyltransferase 2-like" evidence="4">
    <location>
        <begin position="10"/>
        <end position="187"/>
    </location>
</feature>
<evidence type="ECO:0000259" key="4">
    <source>
        <dbReference type="Pfam" id="PF00535"/>
    </source>
</evidence>
<dbReference type="AlphaFoldDB" id="A0A345Y531"/>
<evidence type="ECO:0000256" key="3">
    <source>
        <dbReference type="ARBA" id="ARBA00022679"/>
    </source>
</evidence>
<keyword evidence="3 5" id="KW-0808">Transferase</keyword>
<organism evidence="5 6">
    <name type="scientific">Crenobacter cavernae</name>
    <dbReference type="NCBI Taxonomy" id="2290923"/>
    <lineage>
        <taxon>Bacteria</taxon>
        <taxon>Pseudomonadati</taxon>
        <taxon>Pseudomonadota</taxon>
        <taxon>Betaproteobacteria</taxon>
        <taxon>Neisseriales</taxon>
        <taxon>Neisseriaceae</taxon>
        <taxon>Crenobacter</taxon>
    </lineage>
</organism>
<sequence>MIYTILVNWNGGEETIASLSSLMKLNVDKFHVLVCDNNSTDESLEKLNNWVTEHKLTCVSILQTGHNLGFAGGNNVGIKVALKDPETTHIWLLNNDTLVDEKALTAMLQVMEKDPQIGICGSTLLYEHDPKAIQAVGGYYNSWLGISSHALGGEPYSAELCKSVDPGKFDYIVGASMLVSREFIEKVGLMDEQYFLYCEELDWATRAKRAGFKLGYAPQSIVYHKEGATTGSAAHIRRKARSEFADRCALRSHLIYARKFHPVRKWTVWLFYIVKSIKRLMQGDIRGSARVLACFFNVKHFISI</sequence>
<dbReference type="Gene3D" id="3.90.550.10">
    <property type="entry name" value="Spore Coat Polysaccharide Biosynthesis Protein SpsA, Chain A"/>
    <property type="match status" value="1"/>
</dbReference>
<protein>
    <submittedName>
        <fullName evidence="5">Glycosyltransferase family 2 protein</fullName>
    </submittedName>
</protein>
<proteinExistence type="inferred from homology"/>
<keyword evidence="2" id="KW-0328">Glycosyltransferase</keyword>
<dbReference type="Proteomes" id="UP000254537">
    <property type="component" value="Chromosome"/>
</dbReference>
<dbReference type="KEGG" id="ccah:DWG20_06040"/>
<comment type="similarity">
    <text evidence="1">Belongs to the glycosyltransferase 2 family.</text>
</comment>
<dbReference type="CDD" id="cd04186">
    <property type="entry name" value="GT_2_like_c"/>
    <property type="match status" value="1"/>
</dbReference>
<name>A0A345Y531_9NEIS</name>
<dbReference type="InterPro" id="IPR001173">
    <property type="entry name" value="Glyco_trans_2-like"/>
</dbReference>
<evidence type="ECO:0000313" key="5">
    <source>
        <dbReference type="EMBL" id="AXK39033.1"/>
    </source>
</evidence>
<accession>A0A345Y531</accession>